<evidence type="ECO:0000313" key="10">
    <source>
        <dbReference type="Proteomes" id="UP000813462"/>
    </source>
</evidence>
<dbReference type="GO" id="GO:0016020">
    <property type="term" value="C:membrane"/>
    <property type="evidence" value="ECO:0007669"/>
    <property type="project" value="UniProtKB-SubCell"/>
</dbReference>
<feature type="transmembrane region" description="Helical" evidence="6">
    <location>
        <begin position="1152"/>
        <end position="1172"/>
    </location>
</feature>
<feature type="transmembrane region" description="Helical" evidence="6">
    <location>
        <begin position="342"/>
        <end position="361"/>
    </location>
</feature>
<feature type="transmembrane region" description="Helical" evidence="6">
    <location>
        <begin position="1381"/>
        <end position="1406"/>
    </location>
</feature>
<feature type="transmembrane region" description="Helical" evidence="6">
    <location>
        <begin position="591"/>
        <end position="613"/>
    </location>
</feature>
<feature type="transmembrane region" description="Helical" evidence="6">
    <location>
        <begin position="176"/>
        <end position="195"/>
    </location>
</feature>
<dbReference type="PANTHER" id="PTHR21576">
    <property type="entry name" value="UNCHARACTERIZED NODULIN-LIKE PROTEIN"/>
    <property type="match status" value="1"/>
</dbReference>
<proteinExistence type="predicted"/>
<sequence length="1466" mass="160802">MKKIKEREIEKKKKKKKNSLSIFISMEVLSNKWIAAVAGVWIQCSAGAYTFSIYSSALKSSQGYDQSTLDTVSVYKDIGGSFGILSGLLYSAITPKRRHSNSRTQLGGPWVVLLAGAVQCFVGYFFIWAAVAGVVDRPPVPVMCFFMLLAAHSQSFFSTANVVCGVQNFSYHGGTIVGIMKGFLGLSGAISVQVYDILCKGNPTTFLLLLSLWPTLISLFLMFLVRVYETRNTISDKKYLNAFVVIALLIVAYRMIIIILENLVAFPSWAQIYSFIFLLLLIASPLGIAIKAQIEDSKNNKISGADFEYQSEYERQPGSDNEMLLLQKEEDMNLFQAMSSTNFWLLFVAMACGMGSAVATINNMSQLGQSLGYKTKETNSFVALLSIWNFVGRLGTGFVSDFLLNKKGLARPLLMAITLASMAIGHIIIASGFSGNLYLGSILVGICYGSQWALMPTITSEIFGIGHMATIFNTIALASPVGSYIFSVRVIGNIYDREASKEEEGGSCSSMEMLSNKWITTVVSIWIQCSVGAYTFSIYSPVLKSTQGYDQSTLDTVSVFMDFGGNLGVLSGFLYTAVTSRRHLSSGTSRFCGPWVVLLVGAIQCFTGYLFIWAAVSGLISRPPVPAMCFFMFLAPHGATFFNTVCVVCGVQNFSHHGGTIVGIMKISFRMRLNIIFVLFYMKSFNGLSGALAVQAFDILCKDNPTNFILMLALLPNIVSLSVMFLVRIDESSSTVDDKKHLNAFSSISLTIVGYRMMTVILENFITFPSWAQISSFILLLLLLISPLGIAINALIEDSKRNKISSEENPLEYEQLPSTSEDKMLLQNEEDMNLVQAMGSFDFWLLFVAMVCGMGTGVATINNMSQMGQSLGYKTKEINSLVALLSIWNFLGRLGGGYLSDLLLHERRWGRPLLMAITQATMENRVHKNKKKQSKVSSMEIFTNKWAATVASIWIQCSGTTYTFSLYSSAIKSTQGYNQSTLDTVAAFLDIGGDIGVLSGLLYSAVASKHSPPSGTQLGRPWIVHLAGAVQSFVGYFFTWAAVAGVIPRPPVPAMCLFIFLAAHAQTFFNTANVVCGIQNFPYHGGTIVGIMKGFNGLSGAILVQAFDVVCEGNPTTYLLMLALLTSFVSLSLMHFVRIYETSTKSYDKNNLNAFSAIALIIVAYRMISIILENFFIFPSWAQTSSFILVLLLLVSPLGIAIKAQRDDSQRVDSSGTEDHLGYEEVPSSDDKPLKQTVGDRDMNLLQAIGTLDFWLLFIAMVCGMGTGAATINNMSQLGQSLGYKTKEINSLVALLSIWNFLGRLGAGYVSDLLLHERRVGRPLLMAITLAIMGFGHIIIASGFSGNLYFGSFLVGICFGSQWSLLPIITSEIFGIGHVATIFNTITTASPVGSYIFSVKVIGYIYDKEAFGEEDNSCFGTHCFMLSFLIMAFVAFFGCLVALILFFRTKRFYQLVVLGRLEHSIR</sequence>
<dbReference type="InterPro" id="IPR056555">
    <property type="entry name" value="NFD4_C"/>
</dbReference>
<feature type="transmembrane region" description="Helical" evidence="6">
    <location>
        <begin position="559"/>
        <end position="579"/>
    </location>
</feature>
<feature type="transmembrane region" description="Helical" evidence="6">
    <location>
        <begin position="1052"/>
        <end position="1076"/>
    </location>
</feature>
<feature type="transmembrane region" description="Helical" evidence="6">
    <location>
        <begin position="239"/>
        <end position="260"/>
    </location>
</feature>
<feature type="transmembrane region" description="Helical" evidence="6">
    <location>
        <begin position="140"/>
        <end position="164"/>
    </location>
</feature>
<gene>
    <name evidence="9" type="ORF">FEM48_Zijuj05G0080900</name>
</gene>
<feature type="transmembrane region" description="Helical" evidence="6">
    <location>
        <begin position="207"/>
        <end position="227"/>
    </location>
</feature>
<dbReference type="CDD" id="cd17354">
    <property type="entry name" value="MFS_Mch1p_like"/>
    <property type="match status" value="2"/>
</dbReference>
<feature type="transmembrane region" description="Helical" evidence="6">
    <location>
        <begin position="1119"/>
        <end position="1140"/>
    </location>
</feature>
<feature type="domain" description="NFD4 C-terminal" evidence="8">
    <location>
        <begin position="1251"/>
        <end position="1455"/>
    </location>
</feature>
<evidence type="ECO:0000313" key="9">
    <source>
        <dbReference type="EMBL" id="KAH7528520.1"/>
    </source>
</evidence>
<comment type="subcellular location">
    <subcellularLocation>
        <location evidence="1">Membrane</location>
        <topology evidence="1">Multi-pass membrane protein</topology>
    </subcellularLocation>
</comment>
<evidence type="ECO:0000259" key="7">
    <source>
        <dbReference type="Pfam" id="PF06813"/>
    </source>
</evidence>
<feature type="transmembrane region" description="Helical" evidence="6">
    <location>
        <begin position="78"/>
        <end position="94"/>
    </location>
</feature>
<feature type="transmembrane region" description="Helical" evidence="6">
    <location>
        <begin position="1323"/>
        <end position="1342"/>
    </location>
</feature>
<evidence type="ECO:0000256" key="3">
    <source>
        <dbReference type="ARBA" id="ARBA00022989"/>
    </source>
</evidence>
<name>A0A978VDT1_ZIZJJ</name>
<keyword evidence="4 6" id="KW-0472">Membrane</keyword>
<dbReference type="InterPro" id="IPR036259">
    <property type="entry name" value="MFS_trans_sf"/>
</dbReference>
<evidence type="ECO:0000256" key="5">
    <source>
        <dbReference type="SAM" id="MobiDB-lite"/>
    </source>
</evidence>
<dbReference type="PANTHER" id="PTHR21576:SF22">
    <property type="entry name" value="F25A4.25 PROTEIN"/>
    <property type="match status" value="1"/>
</dbReference>
<feature type="transmembrane region" description="Helical" evidence="6">
    <location>
        <begin position="20"/>
        <end position="42"/>
    </location>
</feature>
<organism evidence="9 10">
    <name type="scientific">Ziziphus jujuba var. spinosa</name>
    <dbReference type="NCBI Taxonomy" id="714518"/>
    <lineage>
        <taxon>Eukaryota</taxon>
        <taxon>Viridiplantae</taxon>
        <taxon>Streptophyta</taxon>
        <taxon>Embryophyta</taxon>
        <taxon>Tracheophyta</taxon>
        <taxon>Spermatophyta</taxon>
        <taxon>Magnoliopsida</taxon>
        <taxon>eudicotyledons</taxon>
        <taxon>Gunneridae</taxon>
        <taxon>Pentapetalae</taxon>
        <taxon>rosids</taxon>
        <taxon>fabids</taxon>
        <taxon>Rosales</taxon>
        <taxon>Rhamnaceae</taxon>
        <taxon>Paliureae</taxon>
        <taxon>Ziziphus</taxon>
    </lineage>
</organism>
<feature type="transmembrane region" description="Helical" evidence="6">
    <location>
        <begin position="437"/>
        <end position="455"/>
    </location>
</feature>
<evidence type="ECO:0008006" key="11">
    <source>
        <dbReference type="Google" id="ProtNLM"/>
    </source>
</evidence>
<protein>
    <recommendedName>
        <fullName evidence="11">Protein NUCLEAR FUSION DEFECTIVE 4-like</fullName>
    </recommendedName>
</protein>
<feature type="transmembrane region" description="Helical" evidence="6">
    <location>
        <begin position="272"/>
        <end position="290"/>
    </location>
</feature>
<evidence type="ECO:0000256" key="6">
    <source>
        <dbReference type="SAM" id="Phobius"/>
    </source>
</evidence>
<feature type="transmembrane region" description="Helical" evidence="6">
    <location>
        <begin position="1184"/>
        <end position="1202"/>
    </location>
</feature>
<evidence type="ECO:0000256" key="2">
    <source>
        <dbReference type="ARBA" id="ARBA00022692"/>
    </source>
</evidence>
<feature type="domain" description="Nodulin-like" evidence="7">
    <location>
        <begin position="945"/>
        <end position="1201"/>
    </location>
</feature>
<feature type="transmembrane region" description="Helical" evidence="6">
    <location>
        <begin position="518"/>
        <end position="539"/>
    </location>
</feature>
<dbReference type="Gene3D" id="1.20.1250.20">
    <property type="entry name" value="MFS general substrate transporter like domains"/>
    <property type="match status" value="4"/>
</dbReference>
<feature type="transmembrane region" description="Helical" evidence="6">
    <location>
        <begin position="106"/>
        <end position="128"/>
    </location>
</feature>
<dbReference type="SUPFAM" id="SSF103473">
    <property type="entry name" value="MFS general substrate transporter"/>
    <property type="match status" value="5"/>
</dbReference>
<evidence type="ECO:0000256" key="1">
    <source>
        <dbReference type="ARBA" id="ARBA00004141"/>
    </source>
</evidence>
<dbReference type="Pfam" id="PF23262">
    <property type="entry name" value="NFD4_C"/>
    <property type="match status" value="1"/>
</dbReference>
<feature type="transmembrane region" description="Helical" evidence="6">
    <location>
        <begin position="1252"/>
        <end position="1272"/>
    </location>
</feature>
<keyword evidence="3 6" id="KW-1133">Transmembrane helix</keyword>
<feature type="transmembrane region" description="Helical" evidence="6">
    <location>
        <begin position="672"/>
        <end position="696"/>
    </location>
</feature>
<feature type="transmembrane region" description="Helical" evidence="6">
    <location>
        <begin position="708"/>
        <end position="729"/>
    </location>
</feature>
<keyword evidence="2 6" id="KW-0812">Transmembrane</keyword>
<feature type="domain" description="Nodulin-like" evidence="7">
    <location>
        <begin position="32"/>
        <end position="289"/>
    </location>
</feature>
<accession>A0A978VDT1</accession>
<feature type="transmembrane region" description="Helical" evidence="6">
    <location>
        <begin position="413"/>
        <end position="431"/>
    </location>
</feature>
<comment type="caution">
    <text evidence="9">The sequence shown here is derived from an EMBL/GenBank/DDBJ whole genome shotgun (WGS) entry which is preliminary data.</text>
</comment>
<feature type="transmembrane region" description="Helical" evidence="6">
    <location>
        <begin position="741"/>
        <end position="762"/>
    </location>
</feature>
<dbReference type="EMBL" id="JAEACU010000005">
    <property type="protein sequence ID" value="KAH7528520.1"/>
    <property type="molecule type" value="Genomic_DNA"/>
</dbReference>
<feature type="transmembrane region" description="Helical" evidence="6">
    <location>
        <begin position="625"/>
        <end position="651"/>
    </location>
</feature>
<feature type="transmembrane region" description="Helical" evidence="6">
    <location>
        <begin position="1426"/>
        <end position="1447"/>
    </location>
</feature>
<feature type="transmembrane region" description="Helical" evidence="6">
    <location>
        <begin position="1022"/>
        <end position="1046"/>
    </location>
</feature>
<dbReference type="Pfam" id="PF06813">
    <property type="entry name" value="Nodulin-like"/>
    <property type="match status" value="3"/>
</dbReference>
<reference evidence="9" key="1">
    <citation type="journal article" date="2021" name="Front. Plant Sci.">
        <title>Chromosome-Scale Genome Assembly for Chinese Sour Jujube and Insights Into Its Genome Evolution and Domestication Signature.</title>
        <authorList>
            <person name="Shen L.-Y."/>
            <person name="Luo H."/>
            <person name="Wang X.-L."/>
            <person name="Wang X.-M."/>
            <person name="Qiu X.-J."/>
            <person name="Liu H."/>
            <person name="Zhou S.-S."/>
            <person name="Jia K.-H."/>
            <person name="Nie S."/>
            <person name="Bao Y.-T."/>
            <person name="Zhang R.-G."/>
            <person name="Yun Q.-Z."/>
            <person name="Chai Y.-H."/>
            <person name="Lu J.-Y."/>
            <person name="Li Y."/>
            <person name="Zhao S.-W."/>
            <person name="Mao J.-F."/>
            <person name="Jia S.-G."/>
            <person name="Mao Y.-M."/>
        </authorList>
    </citation>
    <scope>NUCLEOTIDE SEQUENCE</scope>
    <source>
        <strain evidence="9">AT0</strain>
        <tissue evidence="9">Leaf</tissue>
    </source>
</reference>
<feature type="transmembrane region" description="Helical" evidence="6">
    <location>
        <begin position="841"/>
        <end position="861"/>
    </location>
</feature>
<feature type="transmembrane region" description="Helical" evidence="6">
    <location>
        <begin position="1348"/>
        <end position="1369"/>
    </location>
</feature>
<feature type="transmembrane region" description="Helical" evidence="6">
    <location>
        <begin position="774"/>
        <end position="796"/>
    </location>
</feature>
<feature type="region of interest" description="Disordered" evidence="5">
    <location>
        <begin position="1211"/>
        <end position="1234"/>
    </location>
</feature>
<evidence type="ECO:0000259" key="8">
    <source>
        <dbReference type="Pfam" id="PF23262"/>
    </source>
</evidence>
<feature type="domain" description="Nodulin-like" evidence="7">
    <location>
        <begin position="517"/>
        <end position="791"/>
    </location>
</feature>
<feature type="transmembrane region" description="Helical" evidence="6">
    <location>
        <begin position="1292"/>
        <end position="1311"/>
    </location>
</feature>
<dbReference type="Proteomes" id="UP000813462">
    <property type="component" value="Unassembled WGS sequence"/>
</dbReference>
<dbReference type="InterPro" id="IPR010658">
    <property type="entry name" value="Nodulin-like"/>
</dbReference>
<evidence type="ECO:0000256" key="4">
    <source>
        <dbReference type="ARBA" id="ARBA00023136"/>
    </source>
</evidence>